<protein>
    <submittedName>
        <fullName evidence="1">Uncharacterized protein</fullName>
    </submittedName>
</protein>
<evidence type="ECO:0000313" key="2">
    <source>
        <dbReference type="Proteomes" id="UP000195667"/>
    </source>
</evidence>
<dbReference type="AlphaFoldDB" id="A0A1R4HEL1"/>
<reference evidence="2" key="1">
    <citation type="submission" date="2017-02" db="EMBL/GenBank/DDBJ databases">
        <authorList>
            <person name="Daims H."/>
        </authorList>
    </citation>
    <scope>NUCLEOTIDE SEQUENCE [LARGE SCALE GENOMIC DNA]</scope>
</reference>
<sequence length="61" mass="6711">MSPIAEAILADFAASYWLKNALRSALERDPVDALADAEMLAAALYERRNEIFGQLASDEKP</sequence>
<dbReference type="EMBL" id="FUKI01000134">
    <property type="protein sequence ID" value="SJM94647.1"/>
    <property type="molecule type" value="Genomic_DNA"/>
</dbReference>
<keyword evidence="2" id="KW-1185">Reference proteome</keyword>
<accession>A0A1R4HEL1</accession>
<proteinExistence type="predicted"/>
<organism evidence="1 2">
    <name type="scientific">Crenothrix polyspora</name>
    <dbReference type="NCBI Taxonomy" id="360316"/>
    <lineage>
        <taxon>Bacteria</taxon>
        <taxon>Pseudomonadati</taxon>
        <taxon>Pseudomonadota</taxon>
        <taxon>Gammaproteobacteria</taxon>
        <taxon>Methylococcales</taxon>
        <taxon>Crenotrichaceae</taxon>
        <taxon>Crenothrix</taxon>
    </lineage>
</organism>
<evidence type="ECO:0000313" key="1">
    <source>
        <dbReference type="EMBL" id="SJM94647.1"/>
    </source>
</evidence>
<dbReference type="RefSeq" id="WP_087144416.1">
    <property type="nucleotide sequence ID" value="NZ_FUKI01000134.1"/>
</dbReference>
<gene>
    <name evidence="1" type="ORF">CRENPOLYSF1_570008</name>
</gene>
<dbReference type="Proteomes" id="UP000195667">
    <property type="component" value="Unassembled WGS sequence"/>
</dbReference>
<name>A0A1R4HEL1_9GAMM</name>